<proteinExistence type="predicted"/>
<dbReference type="RefSeq" id="WP_013008909.1">
    <property type="nucleotide sequence ID" value="NC_013940.1"/>
</dbReference>
<accession>D3PEM8</accession>
<reference evidence="1 2" key="1">
    <citation type="journal article" date="2010" name="DNA Res.">
        <title>Bacterial lifestyle in a deep-sea hydrothermal vent chimney revealed by the genome sequence of the thermophilic bacterium Deferribacter desulfuricans SSM1.</title>
        <authorList>
            <person name="Takaki Y."/>
            <person name="Shimamura S."/>
            <person name="Nakagawa S."/>
            <person name="Fukuhara Y."/>
            <person name="Horikawa H."/>
            <person name="Ankai A."/>
            <person name="Harada T."/>
            <person name="Hosoyama A."/>
            <person name="Oguchi A."/>
            <person name="Fukui S."/>
            <person name="Fujita N."/>
            <person name="Takami H."/>
            <person name="Takai K."/>
        </authorList>
    </citation>
    <scope>NUCLEOTIDE SEQUENCE [LARGE SCALE GENOMIC DNA]</scope>
    <source>
        <strain evidence="2">DSM 14783 / JCM 11476 / NBRC 101012 / SSM1</strain>
        <plasmid evidence="2">Plasmid megaplasmid pDF308</plasmid>
    </source>
</reference>
<gene>
    <name evidence="1" type="ordered locus">DEFDS_P046</name>
</gene>
<geneLocation type="plasmid" evidence="1 2">
    <name>megaplasmid pDF308</name>
</geneLocation>
<evidence type="ECO:0000313" key="1">
    <source>
        <dbReference type="EMBL" id="BAI81670.1"/>
    </source>
</evidence>
<sequence length="234" mass="27635">MLLKGNLVNFYKKLPENGIFCMLTPKYYEPKNFGYNYEHPVLIDRHYVSLVEYVQLLNPDIKMKDFICNSLKNNSSKVTYVIDKLVLFPNRPAVCDKSSLLKKYKKNNRYKERLLFPGYKSKANMDIIIDSFGQLFNFCRNNKIEHVCLPIPALYSLYELGFNELKDFFIDANLIFLENNIKLYYIFDPEIMKCTKIESKAFNEYAEVMNTQINKFVIKNKSVQINDYNLQLAI</sequence>
<dbReference type="AlphaFoldDB" id="D3PEM8"/>
<dbReference type="HOGENOM" id="CLU_1183458_0_0_0"/>
<organism evidence="1 2">
    <name type="scientific">Deferribacter desulfuricans (strain DSM 14783 / JCM 11476 / NBRC 101012 / SSM1)</name>
    <dbReference type="NCBI Taxonomy" id="639282"/>
    <lineage>
        <taxon>Bacteria</taxon>
        <taxon>Pseudomonadati</taxon>
        <taxon>Deferribacterota</taxon>
        <taxon>Deferribacteres</taxon>
        <taxon>Deferribacterales</taxon>
        <taxon>Deferribacteraceae</taxon>
        <taxon>Deferribacter</taxon>
    </lineage>
</organism>
<keyword evidence="2" id="KW-1185">Reference proteome</keyword>
<evidence type="ECO:0000313" key="2">
    <source>
        <dbReference type="Proteomes" id="UP000001520"/>
    </source>
</evidence>
<protein>
    <submittedName>
        <fullName evidence="1">Uncharacterized protein</fullName>
    </submittedName>
</protein>
<dbReference type="Proteomes" id="UP000001520">
    <property type="component" value="Plasmid megaplasmid pDF308"/>
</dbReference>
<dbReference type="KEGG" id="ddf:DEFDS_P046"/>
<name>D3PEM8_DEFDS</name>
<dbReference type="EMBL" id="AP011530">
    <property type="protein sequence ID" value="BAI81670.1"/>
    <property type="molecule type" value="Genomic_DNA"/>
</dbReference>
<keyword evidence="1" id="KW-0614">Plasmid</keyword>